<gene>
    <name evidence="5" type="primary">glgX</name>
    <name evidence="5" type="ORF">PSEHALCIP103_01335</name>
</gene>
<dbReference type="SUPFAM" id="SSF51445">
    <property type="entry name" value="(Trans)glycosidases"/>
    <property type="match status" value="1"/>
</dbReference>
<dbReference type="Pfam" id="PF02922">
    <property type="entry name" value="CBM_48"/>
    <property type="match status" value="1"/>
</dbReference>
<sequence>MSNCFEVTQGAPLPLGSSVQNQGVNFALYAPNASQAFVCLFDKSGHTEILKIAMNINEGGVWSIHIAPLSTGALYGFRVDGEYSPEKGMLFNEHKLLIDPYAKDLFNEFTWSERHYGQMPIGTKSVVNNAIDMPKSKVTAPVAYSNNKPQQSWANTVIYECHVKGATCRHPDIPKALQGTFLGLSHPSFIEHLKSLGVTAIELLPVHAFISEQFLTAKGLQNYWGYNSLNFFTPHKDYLVNDDINEFKQMVSKLHRANIEVILDVVYNHTAEGGNDGPILSLRGLDNLTYYRTIERQPNVYINDTGCGNTLNIDHPKTLQLVLDSLRYWVEVMGVDGFRFDLATILARSNTGFSASHTFLQAIAQDPVLNKVKLISEPWDIGPGGYQLGAFPSPWREWNDQYRDVIKRFWQSEKGIISDVAKRLHGSFDIFEHSNRGPLNSINFITSHDGFTLADLVSYEQKHNQANGENNQDGHSANYSFNCGVEGFTSDPEVMSLRLQQQKNFLLTLLLSKGVPMIAAGSEMAHSQGGNNNAYCQNNRTSWLAWKDSQRNHTLIQFIDDALKIRRGHSAFKHSVFLDDIDERFTVKWFTEQGKKMDETHWHEDTRQFLMYSLLDKQNKHALLIILNASKQPVVCQLPQSPIIAPWTLVLSSVNNASSVIQEDATVNISAQSSWVFSANLEGDDYD</sequence>
<dbReference type="InterPro" id="IPR011837">
    <property type="entry name" value="Glycogen_debranch_GlgX"/>
</dbReference>
<dbReference type="InterPro" id="IPR017853">
    <property type="entry name" value="GH"/>
</dbReference>
<dbReference type="Proteomes" id="UP001152447">
    <property type="component" value="Unassembled WGS sequence"/>
</dbReference>
<dbReference type="Gene3D" id="2.60.40.10">
    <property type="entry name" value="Immunoglobulins"/>
    <property type="match status" value="1"/>
</dbReference>
<name>A0A9W4VQG4_PSEHA</name>
<dbReference type="Pfam" id="PF00128">
    <property type="entry name" value="Alpha-amylase"/>
    <property type="match status" value="1"/>
</dbReference>
<dbReference type="InterPro" id="IPR014756">
    <property type="entry name" value="Ig_E-set"/>
</dbReference>
<dbReference type="InterPro" id="IPR004193">
    <property type="entry name" value="Glyco_hydro_13_N"/>
</dbReference>
<dbReference type="EMBL" id="CAMAPB010000015">
    <property type="protein sequence ID" value="CAH9055892.1"/>
    <property type="molecule type" value="Genomic_DNA"/>
</dbReference>
<keyword evidence="6" id="KW-1185">Reference proteome</keyword>
<evidence type="ECO:0000256" key="3">
    <source>
        <dbReference type="ARBA" id="ARBA00023295"/>
    </source>
</evidence>
<proteinExistence type="inferred from homology"/>
<keyword evidence="3 5" id="KW-0326">Glycosidase</keyword>
<evidence type="ECO:0000313" key="6">
    <source>
        <dbReference type="Proteomes" id="UP001152447"/>
    </source>
</evidence>
<dbReference type="AlphaFoldDB" id="A0A9W4VQG4"/>
<dbReference type="InterPro" id="IPR013783">
    <property type="entry name" value="Ig-like_fold"/>
</dbReference>
<comment type="similarity">
    <text evidence="1">Belongs to the glycosyl hydrolase 13 family.</text>
</comment>
<keyword evidence="2 5" id="KW-0378">Hydrolase</keyword>
<dbReference type="SUPFAM" id="SSF81296">
    <property type="entry name" value="E set domains"/>
    <property type="match status" value="1"/>
</dbReference>
<dbReference type="GO" id="GO:0005980">
    <property type="term" value="P:glycogen catabolic process"/>
    <property type="evidence" value="ECO:0007669"/>
    <property type="project" value="InterPro"/>
</dbReference>
<dbReference type="PANTHER" id="PTHR43002">
    <property type="entry name" value="GLYCOGEN DEBRANCHING ENZYME"/>
    <property type="match status" value="1"/>
</dbReference>
<dbReference type="Gene3D" id="3.20.20.80">
    <property type="entry name" value="Glycosidases"/>
    <property type="match status" value="1"/>
</dbReference>
<evidence type="ECO:0000256" key="2">
    <source>
        <dbReference type="ARBA" id="ARBA00022801"/>
    </source>
</evidence>
<dbReference type="InterPro" id="IPR013780">
    <property type="entry name" value="Glyco_hydro_b"/>
</dbReference>
<dbReference type="NCBIfam" id="TIGR02100">
    <property type="entry name" value="glgX_debranch"/>
    <property type="match status" value="1"/>
</dbReference>
<dbReference type="InterPro" id="IPR044505">
    <property type="entry name" value="GlgX_Isoamylase_N_E_set"/>
</dbReference>
<dbReference type="CDD" id="cd02856">
    <property type="entry name" value="E_set_GDE_Isoamylase_N"/>
    <property type="match status" value="1"/>
</dbReference>
<dbReference type="InterPro" id="IPR006047">
    <property type="entry name" value="GH13_cat_dom"/>
</dbReference>
<evidence type="ECO:0000256" key="1">
    <source>
        <dbReference type="ARBA" id="ARBA00008061"/>
    </source>
</evidence>
<dbReference type="EC" id="3.2.1.-" evidence="5"/>
<evidence type="ECO:0000313" key="5">
    <source>
        <dbReference type="EMBL" id="CAH9055892.1"/>
    </source>
</evidence>
<evidence type="ECO:0000259" key="4">
    <source>
        <dbReference type="SMART" id="SM00642"/>
    </source>
</evidence>
<protein>
    <submittedName>
        <fullName evidence="5">Glycogen operon protein GlgX</fullName>
        <ecNumber evidence="5">3.2.1.-</ecNumber>
    </submittedName>
</protein>
<dbReference type="CDD" id="cd11326">
    <property type="entry name" value="AmyAc_Glg_debranch"/>
    <property type="match status" value="1"/>
</dbReference>
<dbReference type="GO" id="GO:0004135">
    <property type="term" value="F:amylo-alpha-1,6-glucosidase activity"/>
    <property type="evidence" value="ECO:0007669"/>
    <property type="project" value="InterPro"/>
</dbReference>
<organism evidence="5 6">
    <name type="scientific">Pseudoalteromonas haloplanktis</name>
    <name type="common">Alteromonas haloplanktis</name>
    <dbReference type="NCBI Taxonomy" id="228"/>
    <lineage>
        <taxon>Bacteria</taxon>
        <taxon>Pseudomonadati</taxon>
        <taxon>Pseudomonadota</taxon>
        <taxon>Gammaproteobacteria</taxon>
        <taxon>Alteromonadales</taxon>
        <taxon>Pseudoalteromonadaceae</taxon>
        <taxon>Pseudoalteromonas</taxon>
    </lineage>
</organism>
<dbReference type="RefSeq" id="WP_262976433.1">
    <property type="nucleotide sequence ID" value="NZ_CAMAPB010000015.1"/>
</dbReference>
<reference evidence="5" key="1">
    <citation type="submission" date="2022-07" db="EMBL/GenBank/DDBJ databases">
        <authorList>
            <person name="Criscuolo A."/>
        </authorList>
    </citation>
    <scope>NUCLEOTIDE SEQUENCE</scope>
    <source>
        <strain evidence="5">CIP103197</strain>
    </source>
</reference>
<dbReference type="Gene3D" id="2.60.40.1180">
    <property type="entry name" value="Golgi alpha-mannosidase II"/>
    <property type="match status" value="1"/>
</dbReference>
<accession>A0A9W4VQG4</accession>
<dbReference type="SUPFAM" id="SSF51011">
    <property type="entry name" value="Glycosyl hydrolase domain"/>
    <property type="match status" value="1"/>
</dbReference>
<dbReference type="SMART" id="SM00642">
    <property type="entry name" value="Aamy"/>
    <property type="match status" value="1"/>
</dbReference>
<feature type="domain" description="Glycosyl hydrolase family 13 catalytic" evidence="4">
    <location>
        <begin position="156"/>
        <end position="566"/>
    </location>
</feature>
<comment type="caution">
    <text evidence="5">The sequence shown here is derived from an EMBL/GenBank/DDBJ whole genome shotgun (WGS) entry which is preliminary data.</text>
</comment>